<organism evidence="1 2">
    <name type="scientific">Alloyangia pacifica</name>
    <dbReference type="NCBI Taxonomy" id="311180"/>
    <lineage>
        <taxon>Bacteria</taxon>
        <taxon>Pseudomonadati</taxon>
        <taxon>Pseudomonadota</taxon>
        <taxon>Alphaproteobacteria</taxon>
        <taxon>Rhodobacterales</taxon>
        <taxon>Roseobacteraceae</taxon>
        <taxon>Alloyangia</taxon>
    </lineage>
</organism>
<dbReference type="STRING" id="311180.SAMN04488050_112196"/>
<dbReference type="CDD" id="cd07067">
    <property type="entry name" value="HP_PGM_like"/>
    <property type="match status" value="1"/>
</dbReference>
<sequence length="219" mass="23357">MSIDLVISAWESINVAKREEASRPLQHETPGSGELILIRHAPIAEPGRLCGRTDFPARIEPARIASLRAALPAPGFLVSSPALRCRQTADALWPGRSAAPDALLWEQDFGAHDGLPYADLPDLGPLDSPELAQWTPPGGESFADLCARVRPALLRYGQRAAQERVPVVLVVHAGVIRAALSQVTTALHAGLAFEIATLSVTRLRCGAEGPFSVIEAGRT</sequence>
<dbReference type="InterPro" id="IPR013078">
    <property type="entry name" value="His_Pase_superF_clade-1"/>
</dbReference>
<dbReference type="OrthoDB" id="8347407at2"/>
<keyword evidence="2" id="KW-1185">Reference proteome</keyword>
<name>A0A1I6VSF5_9RHOB</name>
<dbReference type="EMBL" id="FOZW01000012">
    <property type="protein sequence ID" value="SFT16638.1"/>
    <property type="molecule type" value="Genomic_DNA"/>
</dbReference>
<reference evidence="2" key="1">
    <citation type="submission" date="2016-10" db="EMBL/GenBank/DDBJ databases">
        <authorList>
            <person name="Varghese N."/>
            <person name="Submissions S."/>
        </authorList>
    </citation>
    <scope>NUCLEOTIDE SEQUENCE [LARGE SCALE GENOMIC DNA]</scope>
    <source>
        <strain evidence="2">DSM 26894</strain>
    </source>
</reference>
<dbReference type="Proteomes" id="UP000199392">
    <property type="component" value="Unassembled WGS sequence"/>
</dbReference>
<accession>A0A1I6VSF5</accession>
<evidence type="ECO:0000313" key="1">
    <source>
        <dbReference type="EMBL" id="SFT16638.1"/>
    </source>
</evidence>
<dbReference type="SMART" id="SM00855">
    <property type="entry name" value="PGAM"/>
    <property type="match status" value="1"/>
</dbReference>
<protein>
    <submittedName>
        <fullName evidence="1">Alpha-ribazole phosphatase</fullName>
    </submittedName>
</protein>
<dbReference type="AlphaFoldDB" id="A0A1I6VSF5"/>
<evidence type="ECO:0000313" key="2">
    <source>
        <dbReference type="Proteomes" id="UP000199392"/>
    </source>
</evidence>
<dbReference type="InterPro" id="IPR029033">
    <property type="entry name" value="His_PPase_superfam"/>
</dbReference>
<proteinExistence type="predicted"/>
<dbReference type="Gene3D" id="3.40.50.1240">
    <property type="entry name" value="Phosphoglycerate mutase-like"/>
    <property type="match status" value="1"/>
</dbReference>
<dbReference type="SUPFAM" id="SSF53254">
    <property type="entry name" value="Phosphoglycerate mutase-like"/>
    <property type="match status" value="1"/>
</dbReference>
<dbReference type="Pfam" id="PF00300">
    <property type="entry name" value="His_Phos_1"/>
    <property type="match status" value="1"/>
</dbReference>
<gene>
    <name evidence="1" type="ORF">SAMN04488050_112196</name>
</gene>